<dbReference type="SUPFAM" id="SSF109604">
    <property type="entry name" value="HD-domain/PDEase-like"/>
    <property type="match status" value="1"/>
</dbReference>
<dbReference type="GO" id="GO:0051607">
    <property type="term" value="P:defense response to virus"/>
    <property type="evidence" value="ECO:0007669"/>
    <property type="project" value="UniProtKB-KW"/>
</dbReference>
<organism evidence="5">
    <name type="scientific">Ignisphaera aggregans</name>
    <dbReference type="NCBI Taxonomy" id="334771"/>
    <lineage>
        <taxon>Archaea</taxon>
        <taxon>Thermoproteota</taxon>
        <taxon>Thermoprotei</taxon>
        <taxon>Desulfurococcales</taxon>
        <taxon>Desulfurococcaceae</taxon>
        <taxon>Ignisphaera</taxon>
    </lineage>
</organism>
<dbReference type="CDD" id="cd09641">
    <property type="entry name" value="Cas3''_I"/>
    <property type="match status" value="1"/>
</dbReference>
<evidence type="ECO:0000256" key="3">
    <source>
        <dbReference type="ARBA" id="ARBA00023118"/>
    </source>
</evidence>
<dbReference type="GO" id="GO:0046872">
    <property type="term" value="F:metal ion binding"/>
    <property type="evidence" value="ECO:0007669"/>
    <property type="project" value="UniProtKB-KW"/>
</dbReference>
<dbReference type="Pfam" id="PF18019">
    <property type="entry name" value="Cas3_HD"/>
    <property type="match status" value="1"/>
</dbReference>
<dbReference type="PROSITE" id="PS51643">
    <property type="entry name" value="HD_CAS3"/>
    <property type="match status" value="1"/>
</dbReference>
<accession>A0A7J3Z8T9</accession>
<keyword evidence="5" id="KW-0540">Nuclease</keyword>
<evidence type="ECO:0000313" key="5">
    <source>
        <dbReference type="EMBL" id="HHQ51229.1"/>
    </source>
</evidence>
<sequence>MSKLEPLCYAYRDVGSRREEDLAEHLMEVASCCASRWELSALASKMSKALGIGFNTTRDALILAGLLHDIGKAAYVYQKLCSSDKCTDFQGHYLISAFITHLALNLSGTTVDTRDVVEFLSDNYAKLSEDKIFAILMILPIAFHHYHQVRGVRSYDTILRHSVEDFLENPLIHSPCLESFKRVTGYRGVSSARGKDLIRSLYTLLTDIKSHVEQDSYRCSKLFIQMLEELVRKGLRELSITLGKTIIEAVTGVVNLCDGSVASKKRR</sequence>
<dbReference type="EMBL" id="DRYQ01000115">
    <property type="protein sequence ID" value="HHQ51229.1"/>
    <property type="molecule type" value="Genomic_DNA"/>
</dbReference>
<comment type="caution">
    <text evidence="5">The sequence shown here is derived from an EMBL/GenBank/DDBJ whole genome shotgun (WGS) entry which is preliminary data.</text>
</comment>
<dbReference type="GO" id="GO:0004519">
    <property type="term" value="F:endonuclease activity"/>
    <property type="evidence" value="ECO:0007669"/>
    <property type="project" value="UniProtKB-KW"/>
</dbReference>
<dbReference type="GO" id="GO:0016787">
    <property type="term" value="F:hydrolase activity"/>
    <property type="evidence" value="ECO:0007669"/>
    <property type="project" value="UniProtKB-KW"/>
</dbReference>
<feature type="domain" description="HD Cas3-type" evidence="4">
    <location>
        <begin position="15"/>
        <end position="212"/>
    </location>
</feature>
<evidence type="ECO:0000259" key="4">
    <source>
        <dbReference type="PROSITE" id="PS51643"/>
    </source>
</evidence>
<keyword evidence="5" id="KW-0255">Endonuclease</keyword>
<keyword evidence="1" id="KW-0479">Metal-binding</keyword>
<protein>
    <submittedName>
        <fullName evidence="5">CRISPR-associated endonuclease Cas3</fullName>
    </submittedName>
</protein>
<reference evidence="5" key="1">
    <citation type="journal article" date="2020" name="mSystems">
        <title>Genome- and Community-Level Interaction Insights into Carbon Utilization and Element Cycling Functions of Hydrothermarchaeota in Hydrothermal Sediment.</title>
        <authorList>
            <person name="Zhou Z."/>
            <person name="Liu Y."/>
            <person name="Xu W."/>
            <person name="Pan J."/>
            <person name="Luo Z.H."/>
            <person name="Li M."/>
        </authorList>
    </citation>
    <scope>NUCLEOTIDE SEQUENCE [LARGE SCALE GENOMIC DNA]</scope>
    <source>
        <strain evidence="5">SpSt-1105</strain>
    </source>
</reference>
<dbReference type="InterPro" id="IPR038257">
    <property type="entry name" value="CRISPR-assoc_Cas3_HD_sf"/>
</dbReference>
<dbReference type="Gene3D" id="1.10.3210.30">
    <property type="match status" value="1"/>
</dbReference>
<name>A0A7J3Z8T9_9CREN</name>
<dbReference type="NCBIfam" id="TIGR01596">
    <property type="entry name" value="cas3_HD"/>
    <property type="match status" value="1"/>
</dbReference>
<dbReference type="AlphaFoldDB" id="A0A7J3Z8T9"/>
<evidence type="ECO:0000256" key="1">
    <source>
        <dbReference type="ARBA" id="ARBA00022723"/>
    </source>
</evidence>
<evidence type="ECO:0000256" key="2">
    <source>
        <dbReference type="ARBA" id="ARBA00022801"/>
    </source>
</evidence>
<dbReference type="InterPro" id="IPR006483">
    <property type="entry name" value="CRISPR-assoc_Cas3_HD"/>
</dbReference>
<keyword evidence="3" id="KW-0051">Antiviral defense</keyword>
<gene>
    <name evidence="5" type="ORF">ENM66_07780</name>
</gene>
<keyword evidence="2" id="KW-0378">Hydrolase</keyword>
<proteinExistence type="predicted"/>